<reference evidence="2 3" key="1">
    <citation type="submission" date="2016-02" db="EMBL/GenBank/DDBJ databases">
        <title>Genome analysis of coral dinoflagellate symbionts highlights evolutionary adaptations to a symbiotic lifestyle.</title>
        <authorList>
            <person name="Aranda M."/>
            <person name="Li Y."/>
            <person name="Liew Y.J."/>
            <person name="Baumgarten S."/>
            <person name="Simakov O."/>
            <person name="Wilson M."/>
            <person name="Piel J."/>
            <person name="Ashoor H."/>
            <person name="Bougouffa S."/>
            <person name="Bajic V.B."/>
            <person name="Ryu T."/>
            <person name="Ravasi T."/>
            <person name="Bayer T."/>
            <person name="Micklem G."/>
            <person name="Kim H."/>
            <person name="Bhak J."/>
            <person name="Lajeunesse T.C."/>
            <person name="Voolstra C.R."/>
        </authorList>
    </citation>
    <scope>NUCLEOTIDE SEQUENCE [LARGE SCALE GENOMIC DNA]</scope>
    <source>
        <strain evidence="2 3">CCMP2467</strain>
    </source>
</reference>
<dbReference type="OrthoDB" id="448533at2759"/>
<evidence type="ECO:0000313" key="3">
    <source>
        <dbReference type="Proteomes" id="UP000186817"/>
    </source>
</evidence>
<evidence type="ECO:0000256" key="1">
    <source>
        <dbReference type="SAM" id="MobiDB-lite"/>
    </source>
</evidence>
<evidence type="ECO:0000313" key="2">
    <source>
        <dbReference type="EMBL" id="OLQ06072.1"/>
    </source>
</evidence>
<keyword evidence="3" id="KW-1185">Reference proteome</keyword>
<accession>A0A1Q9EF62</accession>
<organism evidence="2 3">
    <name type="scientific">Symbiodinium microadriaticum</name>
    <name type="common">Dinoflagellate</name>
    <name type="synonym">Zooxanthella microadriatica</name>
    <dbReference type="NCBI Taxonomy" id="2951"/>
    <lineage>
        <taxon>Eukaryota</taxon>
        <taxon>Sar</taxon>
        <taxon>Alveolata</taxon>
        <taxon>Dinophyceae</taxon>
        <taxon>Suessiales</taxon>
        <taxon>Symbiodiniaceae</taxon>
        <taxon>Symbiodinium</taxon>
    </lineage>
</organism>
<feature type="compositionally biased region" description="Low complexity" evidence="1">
    <location>
        <begin position="343"/>
        <end position="354"/>
    </location>
</feature>
<feature type="region of interest" description="Disordered" evidence="1">
    <location>
        <begin position="749"/>
        <end position="780"/>
    </location>
</feature>
<protein>
    <submittedName>
        <fullName evidence="2">Uncharacterized protein</fullName>
    </submittedName>
</protein>
<comment type="caution">
    <text evidence="2">The sequence shown here is derived from an EMBL/GenBank/DDBJ whole genome shotgun (WGS) entry which is preliminary data.</text>
</comment>
<sequence length="1012" mass="110578">MAPKGDMQGKPPKIVERGTRQKLSDISISDMSGWRGHDDERQAQIREDLLCGRFGHNILRDPQLVRSSIDQKFVLDAEGLIVIGDGLQFIATLKALYKEWTSSADDQAWDAAVVDIFLNGVSCDCVVFPTDDPSERQIWYTSTHDEESNRFKATTLSQKLRVASAALAKCGDPKKATDHLLSILGKHAATRVGKWMRCLRQMPSEVQQEEICPEAMQPVMVGSHSGGVELEDAPPAPSIGFTPRVKTCRQRQCKRSVVATSPVRTAADIDLEFRAAVQQKGIDISSPDIVNIILKFGWHHLVNPGHEQGEGYVHAFGAEAHEFVKLLAASKAGTAPEVKQPTAPAASSSVPAPAGDGQEADVVMQDLNLQAEDKDEDDEDEDPIKQQALSEAMAEMDHIHVFRTLQEAAAAVADKQAKTQSKLGIIIDAQTSRIKVSVTYIDEVSKMLLQANINKYSVIVIAGPRLDLLAGIHARAVLTFKGDRVAVVQMTSGQVQTSKTQPGYLVSIHSQALLKAETPNKNVEIDEDDREAASFEMAQDAPAAPEDALPEIPTINAEEDQDAYVLLDRPSEHSVRHGREVAVSYFKQMVERKLLQAGGQRRKRKLQMDDISVMTGPTVSAESQQVMEFLEIPPAADDRFAGVPWVDMLPPNLDSMIHGIAERDLDEHGLFVQASGSRGLSLYTHQSVPDGEVVLKPSFLLYSSEKTLVEFLRQNETYADKVLKISGILHHEQPTTMFAVLLGVPAQPPSMPKPADMPAQSESVPTEEKPAGPAPAGPAAMLPTAQMWDQATVIAELSEPCKCTWKLIPASVADGTPTIAVRLNEESNRKLTRLTMVYWCDSGKLARSGQRVSGMIAYTEALATSNVYVNVVGKSVMTLKEFVKSHDLTEIHGFKPFPAGKAPLKLQRDDESTFLWLKNVPDVVLAMEKALSVIPHMQLAWEFKVEGAKGCRLLPLAVDLPAGGKVCLAGGATHLVSHELDILRMLQKLNQHGAPAASRFEEEVLAIMILVT</sequence>
<feature type="region of interest" description="Disordered" evidence="1">
    <location>
        <begin position="335"/>
        <end position="357"/>
    </location>
</feature>
<name>A0A1Q9EF62_SYMMI</name>
<dbReference type="EMBL" id="LSRX01000168">
    <property type="protein sequence ID" value="OLQ06072.1"/>
    <property type="molecule type" value="Genomic_DNA"/>
</dbReference>
<dbReference type="Proteomes" id="UP000186817">
    <property type="component" value="Unassembled WGS sequence"/>
</dbReference>
<proteinExistence type="predicted"/>
<dbReference type="AlphaFoldDB" id="A0A1Q9EF62"/>
<gene>
    <name evidence="2" type="ORF">AK812_SmicGene10663</name>
</gene>